<name>A0A9E7GDT5_9LILI</name>
<dbReference type="GO" id="GO:0009506">
    <property type="term" value="C:plasmodesma"/>
    <property type="evidence" value="ECO:0007669"/>
    <property type="project" value="TreeGrafter"/>
</dbReference>
<organism evidence="3 4">
    <name type="scientific">Musa troglodytarum</name>
    <name type="common">fe'i banana</name>
    <dbReference type="NCBI Taxonomy" id="320322"/>
    <lineage>
        <taxon>Eukaryota</taxon>
        <taxon>Viridiplantae</taxon>
        <taxon>Streptophyta</taxon>
        <taxon>Embryophyta</taxon>
        <taxon>Tracheophyta</taxon>
        <taxon>Spermatophyta</taxon>
        <taxon>Magnoliopsida</taxon>
        <taxon>Liliopsida</taxon>
        <taxon>Zingiberales</taxon>
        <taxon>Musaceae</taxon>
        <taxon>Musa</taxon>
    </lineage>
</organism>
<dbReference type="Pfam" id="PF04640">
    <property type="entry name" value="PLATZ"/>
    <property type="match status" value="1"/>
</dbReference>
<feature type="transmembrane region" description="Helical" evidence="2">
    <location>
        <begin position="854"/>
        <end position="875"/>
    </location>
</feature>
<dbReference type="Proteomes" id="UP001055439">
    <property type="component" value="Chromosome 6"/>
</dbReference>
<feature type="transmembrane region" description="Helical" evidence="2">
    <location>
        <begin position="568"/>
        <end position="590"/>
    </location>
</feature>
<feature type="transmembrane region" description="Helical" evidence="2">
    <location>
        <begin position="419"/>
        <end position="443"/>
    </location>
</feature>
<dbReference type="CDD" id="cd19756">
    <property type="entry name" value="Bbox2"/>
    <property type="match status" value="1"/>
</dbReference>
<protein>
    <submittedName>
        <fullName evidence="3">Uncharacterized protein</fullName>
    </submittedName>
</protein>
<proteinExistence type="predicted"/>
<dbReference type="PANTHER" id="PTHR31414:SF15">
    <property type="entry name" value="PLASMA MEMBRANE FUSION PROTEIN"/>
    <property type="match status" value="1"/>
</dbReference>
<keyword evidence="4" id="KW-1185">Reference proteome</keyword>
<dbReference type="AlphaFoldDB" id="A0A9E7GDT5"/>
<reference evidence="3" key="1">
    <citation type="submission" date="2022-05" db="EMBL/GenBank/DDBJ databases">
        <title>The Musa troglodytarum L. genome provides insights into the mechanism of non-climacteric behaviour and enrichment of carotenoids.</title>
        <authorList>
            <person name="Wang J."/>
        </authorList>
    </citation>
    <scope>NUCLEOTIDE SEQUENCE</scope>
    <source>
        <tissue evidence="3">Leaf</tissue>
    </source>
</reference>
<dbReference type="GO" id="GO:0005886">
    <property type="term" value="C:plasma membrane"/>
    <property type="evidence" value="ECO:0007669"/>
    <property type="project" value="TreeGrafter"/>
</dbReference>
<dbReference type="OrthoDB" id="1937321at2759"/>
<gene>
    <name evidence="3" type="ORF">MUK42_04642</name>
</gene>
<evidence type="ECO:0000256" key="2">
    <source>
        <dbReference type="SAM" id="Phobius"/>
    </source>
</evidence>
<dbReference type="InterPro" id="IPR006734">
    <property type="entry name" value="PLATZ"/>
</dbReference>
<evidence type="ECO:0000256" key="1">
    <source>
        <dbReference type="SAM" id="MobiDB-lite"/>
    </source>
</evidence>
<sequence length="904" mass="100918">MAKARGSVVVVTLTAAAPLGLVYRAWLIGQEEFGQYSTDRSIDTVGRQEAHKPAWLEALDKLKFFVGCSVHESARKNEKNICCLDCCTAICPHCLRSHRLHRLVQVRRYVYHDVVRLQDLDNLIDCASVQSYTINSSKVVFLKKRPQSRQFKGAGNVCTSCDRTLQEPYIHCSLECKVDYIVRHKKDFSHYIRRCQSLQLSPDSIVPPDTEVGDDEDTNETTHSTVVEGDDPMRSSDSEDFNVPYLNFIRKKRSGINLCSRSANKVDTEDMATNMSRRKGIPHRSPLSSAFGKASSWRTLEPSNPARMSMAFAGFPASLVLLPLMLVLCLPFSVSHAYSEIQKTPSQGGGLRDVYVLPRRYAAEVPPTGNLTVDNSSFILAADRTHRKDPLDGFKRYTGGWNISEQHYWASVGFTAVPLFAIAFVWFLVFGLVLLLSCCYYFCCRRRSYSYSRTAYALSLVLLILFTCAAIIGCVVLYTSQGKFHSSTSKTVDYVVGQANFTVDNLRNFSESLAEAKKITVDQVFLPADVQSEIDSLKTKVNSSATELASRTLDNSRKISRVLDRVRLDLIIIAAVMLLLAFIGFLLSILGLQFLVYVLVVVGWILVTGTFILCGVFLLLHKTLSIEMGSGSGSVKHIIDFKIVATEIVSMKSRLEMCLKFLGVNSVVADTCVAMNDWVDHPHAHTALDDILPCIDVATANESLYRSREVTFQLVSVVNRVIVNVSNGNFPPSLVPLYYNQSGPLMPTLCNPFTPDLNNRTCTPGEVDFNNASQVWKGYVCQSAVVSGSEICTTVGRVTPSIYNQMTAAVTVSRGLYYYVPFLTQLEDCSFVRETFTGIHENNCPGLEQSSKRVYIGLVMVSGAVMLSLIFWVIYARERRHRTYNKQFLVETGRPHLPLQEKVP</sequence>
<feature type="region of interest" description="Disordered" evidence="1">
    <location>
        <begin position="203"/>
        <end position="238"/>
    </location>
</feature>
<feature type="transmembrane region" description="Helical" evidence="2">
    <location>
        <begin position="596"/>
        <end position="620"/>
    </location>
</feature>
<dbReference type="PANTHER" id="PTHR31414">
    <property type="entry name" value="TRANSMEMBRANE PROTEIN DDB_G0292058"/>
    <property type="match status" value="1"/>
</dbReference>
<accession>A0A9E7GDT5</accession>
<evidence type="ECO:0000313" key="3">
    <source>
        <dbReference type="EMBL" id="URE13816.1"/>
    </source>
</evidence>
<feature type="transmembrane region" description="Helical" evidence="2">
    <location>
        <begin position="455"/>
        <end position="478"/>
    </location>
</feature>
<keyword evidence="2" id="KW-1133">Transmembrane helix</keyword>
<evidence type="ECO:0000313" key="4">
    <source>
        <dbReference type="Proteomes" id="UP001055439"/>
    </source>
</evidence>
<keyword evidence="2" id="KW-0812">Transmembrane</keyword>
<dbReference type="InterPro" id="IPR040283">
    <property type="entry name" value="DDB_G0292058-like"/>
</dbReference>
<keyword evidence="2" id="KW-0472">Membrane</keyword>
<dbReference type="EMBL" id="CP097508">
    <property type="protein sequence ID" value="URE13816.1"/>
    <property type="molecule type" value="Genomic_DNA"/>
</dbReference>